<name>A0A171D803_9ACTN</name>
<comment type="caution">
    <text evidence="1">The sequence shown here is derived from an EMBL/GenBank/DDBJ whole genome shotgun (WGS) entry which is preliminary data.</text>
</comment>
<sequence length="316" mass="33505">MPQRSVDRRRALASAALGRPLTGSGPVPGDGELLHAVTGTVLDASPHLIVIETSDGEEERLVIAPWATAWRGDTVAPADLPPGANVVIRALKAGRVVDRIWADATRITGVIQEVGPGARDRTVELYCGPHRGMRTVVVPYAVSGRLRVRHPKFEPGYLFDAVGVVEDGVAHVRLPTTSQPPYRWTSVPEPPLAYGGAQPHVSGTATWSDGFDFGERGAAYPMLESSDAECDEVGRSCARLPYLALGSALEVRNVCAGRTSVVPVVTCGCLAGRFCDRCLECGTSPRGRIAELSPASFVELGGELTKGCFNARITLG</sequence>
<organism evidence="1 2">
    <name type="scientific">Planomonospora sphaerica</name>
    <dbReference type="NCBI Taxonomy" id="161355"/>
    <lineage>
        <taxon>Bacteria</taxon>
        <taxon>Bacillati</taxon>
        <taxon>Actinomycetota</taxon>
        <taxon>Actinomycetes</taxon>
        <taxon>Streptosporangiales</taxon>
        <taxon>Streptosporangiaceae</taxon>
        <taxon>Planomonospora</taxon>
    </lineage>
</organism>
<reference evidence="1 2" key="1">
    <citation type="journal article" date="2016" name="Genome Announc.">
        <title>Draft Genome Sequence of Planomonospora sphaerica JCM9374, a Rare Actinomycete.</title>
        <authorList>
            <person name="Dohra H."/>
            <person name="Suzuki T."/>
            <person name="Inoue Y."/>
            <person name="Kodani S."/>
        </authorList>
    </citation>
    <scope>NUCLEOTIDE SEQUENCE [LARGE SCALE GENOMIC DNA]</scope>
    <source>
        <strain evidence="1 2">JCM 9374</strain>
    </source>
</reference>
<dbReference type="RefSeq" id="WP_068897857.1">
    <property type="nucleotide sequence ID" value="NZ_BDCX01000008.1"/>
</dbReference>
<evidence type="ECO:0000313" key="2">
    <source>
        <dbReference type="Proteomes" id="UP000077701"/>
    </source>
</evidence>
<accession>A0A171D803</accession>
<evidence type="ECO:0000313" key="1">
    <source>
        <dbReference type="EMBL" id="GAT67780.1"/>
    </source>
</evidence>
<protein>
    <submittedName>
        <fullName evidence="1">Uncharacterized protein</fullName>
    </submittedName>
</protein>
<dbReference type="EMBL" id="BDCX01000008">
    <property type="protein sequence ID" value="GAT67780.1"/>
    <property type="molecule type" value="Genomic_DNA"/>
</dbReference>
<keyword evidence="2" id="KW-1185">Reference proteome</keyword>
<dbReference type="AlphaFoldDB" id="A0A171D803"/>
<dbReference type="Proteomes" id="UP000077701">
    <property type="component" value="Unassembled WGS sequence"/>
</dbReference>
<gene>
    <name evidence="1" type="ORF">PS9374_03438</name>
</gene>
<proteinExistence type="predicted"/>
<reference evidence="2" key="2">
    <citation type="submission" date="2016-04" db="EMBL/GenBank/DDBJ databases">
        <title>Planomonospora sphaerica JCM9374 whole genome shotgun sequence.</title>
        <authorList>
            <person name="Suzuki T."/>
            <person name="Dohra H."/>
            <person name="Kodani S."/>
        </authorList>
    </citation>
    <scope>NUCLEOTIDE SEQUENCE [LARGE SCALE GENOMIC DNA]</scope>
    <source>
        <strain evidence="2">JCM 9374</strain>
    </source>
</reference>
<dbReference type="STRING" id="161355.PS9374_03438"/>
<dbReference type="OrthoDB" id="3502461at2"/>